<keyword evidence="1" id="KW-0489">Methyltransferase</keyword>
<feature type="domain" description="O-methyltransferase C-terminal" evidence="4">
    <location>
        <begin position="37"/>
        <end position="116"/>
    </location>
</feature>
<evidence type="ECO:0000313" key="5">
    <source>
        <dbReference type="EnsemblPlants" id="EMT01171"/>
    </source>
</evidence>
<dbReference type="SUPFAM" id="SSF53335">
    <property type="entry name" value="S-adenosyl-L-methionine-dependent methyltransferases"/>
    <property type="match status" value="1"/>
</dbReference>
<dbReference type="InterPro" id="IPR029063">
    <property type="entry name" value="SAM-dependent_MTases_sf"/>
</dbReference>
<dbReference type="GO" id="GO:0008171">
    <property type="term" value="F:O-methyltransferase activity"/>
    <property type="evidence" value="ECO:0007669"/>
    <property type="project" value="InterPro"/>
</dbReference>
<reference evidence="5" key="1">
    <citation type="submission" date="2015-06" db="UniProtKB">
        <authorList>
            <consortium name="EnsemblPlants"/>
        </authorList>
    </citation>
    <scope>IDENTIFICATION</scope>
</reference>
<keyword evidence="2" id="KW-0808">Transferase</keyword>
<accession>R7W3L0</accession>
<dbReference type="Gene3D" id="3.40.50.150">
    <property type="entry name" value="Vaccinia Virus protein VP39"/>
    <property type="match status" value="1"/>
</dbReference>
<dbReference type="AlphaFoldDB" id="R7W3L0"/>
<dbReference type="InterPro" id="IPR001077">
    <property type="entry name" value="COMT_C"/>
</dbReference>
<name>R7W3L0_AEGTA</name>
<evidence type="ECO:0000256" key="3">
    <source>
        <dbReference type="ARBA" id="ARBA00022691"/>
    </source>
</evidence>
<sequence>MVQSMQVCHEEKIQRGIHQALINTGRTRTARRLDGDHVLHNWSYEDCVKILTRCRQAISHGAKAGKVIIIDTVVGLPSHQMLEAQVTMDLAMMMLFNGKAREEHNWHKMFMEAGFSHYKIHNVLGMRSLIEVHP</sequence>
<proteinExistence type="predicted"/>
<dbReference type="GO" id="GO:0032259">
    <property type="term" value="P:methylation"/>
    <property type="evidence" value="ECO:0007669"/>
    <property type="project" value="UniProtKB-KW"/>
</dbReference>
<evidence type="ECO:0000256" key="1">
    <source>
        <dbReference type="ARBA" id="ARBA00022603"/>
    </source>
</evidence>
<dbReference type="PROSITE" id="PS51683">
    <property type="entry name" value="SAM_OMT_II"/>
    <property type="match status" value="1"/>
</dbReference>
<dbReference type="InterPro" id="IPR016461">
    <property type="entry name" value="COMT-like"/>
</dbReference>
<dbReference type="Pfam" id="PF00891">
    <property type="entry name" value="Methyltransf_2"/>
    <property type="match status" value="1"/>
</dbReference>
<dbReference type="EnsemblPlants" id="EMT01171">
    <property type="protein sequence ID" value="EMT01171"/>
    <property type="gene ID" value="F775_02614"/>
</dbReference>
<evidence type="ECO:0000256" key="2">
    <source>
        <dbReference type="ARBA" id="ARBA00022679"/>
    </source>
</evidence>
<protein>
    <submittedName>
        <fullName evidence="5">Isoflavone-7-O-methyltransferase 9</fullName>
    </submittedName>
</protein>
<evidence type="ECO:0000259" key="4">
    <source>
        <dbReference type="Pfam" id="PF00891"/>
    </source>
</evidence>
<keyword evidence="3" id="KW-0949">S-adenosyl-L-methionine</keyword>
<organism evidence="5">
    <name type="scientific">Aegilops tauschii</name>
    <name type="common">Tausch's goatgrass</name>
    <name type="synonym">Aegilops squarrosa</name>
    <dbReference type="NCBI Taxonomy" id="37682"/>
    <lineage>
        <taxon>Eukaryota</taxon>
        <taxon>Viridiplantae</taxon>
        <taxon>Streptophyta</taxon>
        <taxon>Embryophyta</taxon>
        <taxon>Tracheophyta</taxon>
        <taxon>Spermatophyta</taxon>
        <taxon>Magnoliopsida</taxon>
        <taxon>Liliopsida</taxon>
        <taxon>Poales</taxon>
        <taxon>Poaceae</taxon>
        <taxon>BOP clade</taxon>
        <taxon>Pooideae</taxon>
        <taxon>Triticodae</taxon>
        <taxon>Triticeae</taxon>
        <taxon>Triticinae</taxon>
        <taxon>Aegilops</taxon>
    </lineage>
</organism>
<dbReference type="PANTHER" id="PTHR11746">
    <property type="entry name" value="O-METHYLTRANSFERASE"/>
    <property type="match status" value="1"/>
</dbReference>